<accession>A0A392RRR4</accession>
<protein>
    <submittedName>
        <fullName evidence="1">Uncharacterized protein</fullName>
    </submittedName>
</protein>
<evidence type="ECO:0000313" key="1">
    <source>
        <dbReference type="EMBL" id="MCI39019.1"/>
    </source>
</evidence>
<keyword evidence="2" id="KW-1185">Reference proteome</keyword>
<organism evidence="1 2">
    <name type="scientific">Trifolium medium</name>
    <dbReference type="NCBI Taxonomy" id="97028"/>
    <lineage>
        <taxon>Eukaryota</taxon>
        <taxon>Viridiplantae</taxon>
        <taxon>Streptophyta</taxon>
        <taxon>Embryophyta</taxon>
        <taxon>Tracheophyta</taxon>
        <taxon>Spermatophyta</taxon>
        <taxon>Magnoliopsida</taxon>
        <taxon>eudicotyledons</taxon>
        <taxon>Gunneridae</taxon>
        <taxon>Pentapetalae</taxon>
        <taxon>rosids</taxon>
        <taxon>fabids</taxon>
        <taxon>Fabales</taxon>
        <taxon>Fabaceae</taxon>
        <taxon>Papilionoideae</taxon>
        <taxon>50 kb inversion clade</taxon>
        <taxon>NPAAA clade</taxon>
        <taxon>Hologalegina</taxon>
        <taxon>IRL clade</taxon>
        <taxon>Trifolieae</taxon>
        <taxon>Trifolium</taxon>
    </lineage>
</organism>
<dbReference type="Proteomes" id="UP000265520">
    <property type="component" value="Unassembled WGS sequence"/>
</dbReference>
<proteinExistence type="predicted"/>
<reference evidence="1 2" key="1">
    <citation type="journal article" date="2018" name="Front. Plant Sci.">
        <title>Red Clover (Trifolium pratense) and Zigzag Clover (T. medium) - A Picture of Genomic Similarities and Differences.</title>
        <authorList>
            <person name="Dluhosova J."/>
            <person name="Istvanek J."/>
            <person name="Nedelnik J."/>
            <person name="Repkova J."/>
        </authorList>
    </citation>
    <scope>NUCLEOTIDE SEQUENCE [LARGE SCALE GENOMIC DNA]</scope>
    <source>
        <strain evidence="2">cv. 10/8</strain>
        <tissue evidence="1">Leaf</tissue>
    </source>
</reference>
<dbReference type="AlphaFoldDB" id="A0A392RRR4"/>
<dbReference type="EMBL" id="LXQA010262698">
    <property type="protein sequence ID" value="MCI39019.1"/>
    <property type="molecule type" value="Genomic_DNA"/>
</dbReference>
<comment type="caution">
    <text evidence="1">The sequence shown here is derived from an EMBL/GenBank/DDBJ whole genome shotgun (WGS) entry which is preliminary data.</text>
</comment>
<evidence type="ECO:0000313" key="2">
    <source>
        <dbReference type="Proteomes" id="UP000265520"/>
    </source>
</evidence>
<name>A0A392RRR4_9FABA</name>
<sequence>PQLWVKALDGIIGHQVAAEKWLKSHAEQLMLIIPVVGRYSMWRYCDH</sequence>
<feature type="non-terminal residue" evidence="1">
    <location>
        <position position="1"/>
    </location>
</feature>